<dbReference type="InterPro" id="IPR029063">
    <property type="entry name" value="SAM-dependent_MTases_sf"/>
</dbReference>
<dbReference type="PANTHER" id="PTHR13610:SF11">
    <property type="entry name" value="METHYLTRANSFERASE DOMAIN-CONTAINING PROTEIN"/>
    <property type="match status" value="1"/>
</dbReference>
<gene>
    <name evidence="5" type="ORF">METZ01_LOCUS43578</name>
</gene>
<organism evidence="5">
    <name type="scientific">marine metagenome</name>
    <dbReference type="NCBI Taxonomy" id="408172"/>
    <lineage>
        <taxon>unclassified sequences</taxon>
        <taxon>metagenomes</taxon>
        <taxon>ecological metagenomes</taxon>
    </lineage>
</organism>
<evidence type="ECO:0000256" key="2">
    <source>
        <dbReference type="ARBA" id="ARBA00022679"/>
    </source>
</evidence>
<proteinExistence type="predicted"/>
<dbReference type="InterPro" id="IPR041698">
    <property type="entry name" value="Methyltransf_25"/>
</dbReference>
<dbReference type="Pfam" id="PF13649">
    <property type="entry name" value="Methyltransf_25"/>
    <property type="match status" value="1"/>
</dbReference>
<dbReference type="SUPFAM" id="SSF53335">
    <property type="entry name" value="S-adenosyl-L-methionine-dependent methyltransferases"/>
    <property type="match status" value="1"/>
</dbReference>
<dbReference type="GO" id="GO:0016279">
    <property type="term" value="F:protein-lysine N-methyltransferase activity"/>
    <property type="evidence" value="ECO:0007669"/>
    <property type="project" value="InterPro"/>
</dbReference>
<dbReference type="GO" id="GO:0032259">
    <property type="term" value="P:methylation"/>
    <property type="evidence" value="ECO:0007669"/>
    <property type="project" value="UniProtKB-KW"/>
</dbReference>
<sequence>MRSTHQNLTAWPIRAATLAVFFNLAPMLLTTSIASQDTPLIGSSDTLSASRKATTTQDGQSLAPYVPTPREVVDRMLQLAEVTPDDVVYDLGSGDGRIPISAARDYGARGVGVDIDPERIAEANANARREGVADRVTFILGDALATDVSEASVVTLYLLSSSNMKLRPILTSQLSAGARIVSHAFNMGDWQPDAVESFNDSRGNPRTIYLWKFDGEHRP</sequence>
<evidence type="ECO:0000259" key="4">
    <source>
        <dbReference type="Pfam" id="PF13649"/>
    </source>
</evidence>
<evidence type="ECO:0000256" key="1">
    <source>
        <dbReference type="ARBA" id="ARBA00022603"/>
    </source>
</evidence>
<protein>
    <recommendedName>
        <fullName evidence="4">Methyltransferase domain-containing protein</fullName>
    </recommendedName>
</protein>
<dbReference type="Gene3D" id="3.40.50.150">
    <property type="entry name" value="Vaccinia Virus protein VP39"/>
    <property type="match status" value="1"/>
</dbReference>
<feature type="domain" description="Methyltransferase" evidence="4">
    <location>
        <begin position="88"/>
        <end position="156"/>
    </location>
</feature>
<keyword evidence="1" id="KW-0489">Methyltransferase</keyword>
<accession>A0A381RHI6</accession>
<evidence type="ECO:0000313" key="5">
    <source>
        <dbReference type="EMBL" id="SUZ90724.1"/>
    </source>
</evidence>
<dbReference type="EMBL" id="UINC01001917">
    <property type="protein sequence ID" value="SUZ90724.1"/>
    <property type="molecule type" value="Genomic_DNA"/>
</dbReference>
<keyword evidence="2" id="KW-0808">Transferase</keyword>
<dbReference type="InterPro" id="IPR026170">
    <property type="entry name" value="FAM173A/B"/>
</dbReference>
<evidence type="ECO:0000256" key="3">
    <source>
        <dbReference type="ARBA" id="ARBA00022691"/>
    </source>
</evidence>
<name>A0A381RHI6_9ZZZZ</name>
<dbReference type="PANTHER" id="PTHR13610">
    <property type="entry name" value="METHYLTRANSFERASE DOMAIN-CONTAINING PROTEIN"/>
    <property type="match status" value="1"/>
</dbReference>
<dbReference type="CDD" id="cd02440">
    <property type="entry name" value="AdoMet_MTases"/>
    <property type="match status" value="1"/>
</dbReference>
<dbReference type="AlphaFoldDB" id="A0A381RHI6"/>
<keyword evidence="3" id="KW-0949">S-adenosyl-L-methionine</keyword>
<reference evidence="5" key="1">
    <citation type="submission" date="2018-05" db="EMBL/GenBank/DDBJ databases">
        <authorList>
            <person name="Lanie J.A."/>
            <person name="Ng W.-L."/>
            <person name="Kazmierczak K.M."/>
            <person name="Andrzejewski T.M."/>
            <person name="Davidsen T.M."/>
            <person name="Wayne K.J."/>
            <person name="Tettelin H."/>
            <person name="Glass J.I."/>
            <person name="Rusch D."/>
            <person name="Podicherti R."/>
            <person name="Tsui H.-C.T."/>
            <person name="Winkler M.E."/>
        </authorList>
    </citation>
    <scope>NUCLEOTIDE SEQUENCE</scope>
</reference>